<protein>
    <recommendedName>
        <fullName evidence="3">Macrocin O-methyltransferase</fullName>
    </recommendedName>
</protein>
<evidence type="ECO:0000313" key="1">
    <source>
        <dbReference type="EMBL" id="MBB6228537.1"/>
    </source>
</evidence>
<dbReference type="AlphaFoldDB" id="A0A841L7F8"/>
<dbReference type="Proteomes" id="UP000538147">
    <property type="component" value="Unassembled WGS sequence"/>
</dbReference>
<accession>A0A841L7F8</accession>
<sequence length="252" mass="27969">MRAYFSKKLINVGTKLSPTLNDLAWLIPDATAAERRVIEIASAYTSTNPPAQWAFIQAIKMVERAGLEGDIVECGVWKGGNLIIAGLMRQQLGFKREIWGYDTFAGMTAPTENDVKPGFAVDASKKFAALNSGAVTDWCFVPIEKVVEAYRSCVGDVAVKLVKGRVEDTLLDPANLPEKISILRLDTDFYESTKLELEILYPRLQPGGVMIIDDYGVWAGSRKAVDEYFGADKPWLHYVNRGVRLAIKPQDH</sequence>
<dbReference type="InterPro" id="IPR029063">
    <property type="entry name" value="SAM-dependent_MTases_sf"/>
</dbReference>
<dbReference type="RefSeq" id="WP_184201028.1">
    <property type="nucleotide sequence ID" value="NZ_BMOX01000021.1"/>
</dbReference>
<evidence type="ECO:0000313" key="2">
    <source>
        <dbReference type="Proteomes" id="UP000538147"/>
    </source>
</evidence>
<keyword evidence="2" id="KW-1185">Reference proteome</keyword>
<dbReference type="SUPFAM" id="SSF53335">
    <property type="entry name" value="S-adenosyl-L-methionine-dependent methyltransferases"/>
    <property type="match status" value="1"/>
</dbReference>
<dbReference type="InterPro" id="IPR008884">
    <property type="entry name" value="TylF_MeTrfase"/>
</dbReference>
<proteinExistence type="predicted"/>
<dbReference type="PANTHER" id="PTHR40036:SF1">
    <property type="entry name" value="MACROCIN O-METHYLTRANSFERASE"/>
    <property type="match status" value="1"/>
</dbReference>
<evidence type="ECO:0008006" key="3">
    <source>
        <dbReference type="Google" id="ProtNLM"/>
    </source>
</evidence>
<gene>
    <name evidence="1" type="ORF">FHS79_002727</name>
</gene>
<dbReference type="PANTHER" id="PTHR40036">
    <property type="entry name" value="MACROCIN O-METHYLTRANSFERASE"/>
    <property type="match status" value="1"/>
</dbReference>
<dbReference type="Gene3D" id="3.40.50.150">
    <property type="entry name" value="Vaccinia Virus protein VP39"/>
    <property type="match status" value="1"/>
</dbReference>
<reference evidence="1 2" key="1">
    <citation type="submission" date="2020-08" db="EMBL/GenBank/DDBJ databases">
        <title>Genomic Encyclopedia of Type Strains, Phase IV (KMG-IV): sequencing the most valuable type-strain genomes for metagenomic binning, comparative biology and taxonomic classification.</title>
        <authorList>
            <person name="Goeker M."/>
        </authorList>
    </citation>
    <scope>NUCLEOTIDE SEQUENCE [LARGE SCALE GENOMIC DNA]</scope>
    <source>
        <strain evidence="1 2">DSM 102189</strain>
    </source>
</reference>
<dbReference type="Pfam" id="PF05711">
    <property type="entry name" value="TylF"/>
    <property type="match status" value="1"/>
</dbReference>
<name>A0A841L7F8_9SPHN</name>
<comment type="caution">
    <text evidence="1">The sequence shown here is derived from an EMBL/GenBank/DDBJ whole genome shotgun (WGS) entry which is preliminary data.</text>
</comment>
<organism evidence="1 2">
    <name type="scientific">Polymorphobacter multimanifer</name>
    <dbReference type="NCBI Taxonomy" id="1070431"/>
    <lineage>
        <taxon>Bacteria</taxon>
        <taxon>Pseudomonadati</taxon>
        <taxon>Pseudomonadota</taxon>
        <taxon>Alphaproteobacteria</taxon>
        <taxon>Sphingomonadales</taxon>
        <taxon>Sphingosinicellaceae</taxon>
        <taxon>Polymorphobacter</taxon>
    </lineage>
</organism>
<dbReference type="EMBL" id="JACIIV010000020">
    <property type="protein sequence ID" value="MBB6228537.1"/>
    <property type="molecule type" value="Genomic_DNA"/>
</dbReference>